<proteinExistence type="predicted"/>
<reference evidence="1 2" key="1">
    <citation type="submission" date="2013-11" db="EMBL/GenBank/DDBJ databases">
        <title>The Genome Sequence of Phytophthora parasitica P10297.</title>
        <authorList>
            <consortium name="The Broad Institute Genomics Platform"/>
            <person name="Russ C."/>
            <person name="Tyler B."/>
            <person name="Panabieres F."/>
            <person name="Shan W."/>
            <person name="Tripathy S."/>
            <person name="Grunwald N."/>
            <person name="Machado M."/>
            <person name="Johnson C.S."/>
            <person name="Walker B."/>
            <person name="Young S.K."/>
            <person name="Zeng Q."/>
            <person name="Gargeya S."/>
            <person name="Fitzgerald M."/>
            <person name="Haas B."/>
            <person name="Abouelleil A."/>
            <person name="Allen A.W."/>
            <person name="Alvarado L."/>
            <person name="Arachchi H.M."/>
            <person name="Berlin A.M."/>
            <person name="Chapman S.B."/>
            <person name="Gainer-Dewar J."/>
            <person name="Goldberg J."/>
            <person name="Griggs A."/>
            <person name="Gujja S."/>
            <person name="Hansen M."/>
            <person name="Howarth C."/>
            <person name="Imamovic A."/>
            <person name="Ireland A."/>
            <person name="Larimer J."/>
            <person name="McCowan C."/>
            <person name="Murphy C."/>
            <person name="Pearson M."/>
            <person name="Poon T.W."/>
            <person name="Priest M."/>
            <person name="Roberts A."/>
            <person name="Saif S."/>
            <person name="Shea T."/>
            <person name="Sisk P."/>
            <person name="Sykes S."/>
            <person name="Wortman J."/>
            <person name="Nusbaum C."/>
            <person name="Birren B."/>
        </authorList>
    </citation>
    <scope>NUCLEOTIDE SEQUENCE [LARGE SCALE GENOMIC DNA]</scope>
    <source>
        <strain evidence="1 2">P10297</strain>
    </source>
</reference>
<evidence type="ECO:0008006" key="3">
    <source>
        <dbReference type="Google" id="ProtNLM"/>
    </source>
</evidence>
<dbReference type="AlphaFoldDB" id="W2Y6R0"/>
<gene>
    <name evidence="1" type="ORF">F442_20379</name>
</gene>
<dbReference type="OrthoDB" id="123598at2759"/>
<name>W2Y6R0_PHYNI</name>
<dbReference type="PANTHER" id="PTHR40866:SF1">
    <property type="entry name" value="BED-TYPE DOMAIN-CONTAINING PROTEIN"/>
    <property type="match status" value="1"/>
</dbReference>
<dbReference type="EMBL" id="ANIY01004241">
    <property type="protein sequence ID" value="ETP30676.1"/>
    <property type="molecule type" value="Genomic_DNA"/>
</dbReference>
<evidence type="ECO:0000313" key="1">
    <source>
        <dbReference type="EMBL" id="ETP30676.1"/>
    </source>
</evidence>
<accession>W2Y6R0</accession>
<organism evidence="1 2">
    <name type="scientific">Phytophthora nicotianae P10297</name>
    <dbReference type="NCBI Taxonomy" id="1317064"/>
    <lineage>
        <taxon>Eukaryota</taxon>
        <taxon>Sar</taxon>
        <taxon>Stramenopiles</taxon>
        <taxon>Oomycota</taxon>
        <taxon>Peronosporomycetes</taxon>
        <taxon>Peronosporales</taxon>
        <taxon>Peronosporaceae</taxon>
        <taxon>Phytophthora</taxon>
    </lineage>
</organism>
<protein>
    <recommendedName>
        <fullName evidence="3">HAT C-terminal dimerisation domain-containing protein</fullName>
    </recommendedName>
</protein>
<evidence type="ECO:0000313" key="2">
    <source>
        <dbReference type="Proteomes" id="UP000018948"/>
    </source>
</evidence>
<dbReference type="Proteomes" id="UP000018948">
    <property type="component" value="Unassembled WGS sequence"/>
</dbReference>
<dbReference type="PANTHER" id="PTHR40866">
    <property type="entry name" value="BED-TYPE DOMAIN-CONTAINING PROTEIN"/>
    <property type="match status" value="1"/>
</dbReference>
<comment type="caution">
    <text evidence="1">The sequence shown here is derived from an EMBL/GenBank/DDBJ whole genome shotgun (WGS) entry which is preliminary data.</text>
</comment>
<sequence length="371" mass="41632">MRGATVASTGTLILWVSQKASNRYAWVRWVIMGNLPFSFCESNETRRYTNLNPISEEALTAIMEAVVKAVEKAIGDEMSDNFGLVLDAPLLALAPVMDKPDDQLNAEGHLTAIKRFLPFFGNHRLNLAVRDFLEPSEDDVEGVQQLMRKLCTLKQAAKLRTRTPLRAVLRQDTRWSSTFSMLKRYFHIREFISADGDELADYPPSRTAHRKLAALLASVEDVESVSKRLQANRLTSLDARDLFDGLMEIQPSFAKYIAPDANIVHWPDFEKAVVKVLTGHAALLTDAETATLKSFKRRASMASVSERAAVTKEGFAERILKRRKVPAAPATYVLLGAIPPTSNIVERLFSMARAVLRHERHRLSPIMLEMN</sequence>